<feature type="region of interest" description="Disordered" evidence="2">
    <location>
        <begin position="1"/>
        <end position="23"/>
    </location>
</feature>
<dbReference type="Proteomes" id="UP000606115">
    <property type="component" value="Unassembled WGS sequence"/>
</dbReference>
<comment type="caution">
    <text evidence="3">The sequence shown here is derived from an EMBL/GenBank/DDBJ whole genome shotgun (WGS) entry which is preliminary data.</text>
</comment>
<dbReference type="GeneID" id="303305623"/>
<dbReference type="EMBL" id="BMKX01000010">
    <property type="protein sequence ID" value="GGJ71434.1"/>
    <property type="molecule type" value="Genomic_DNA"/>
</dbReference>
<name>A0ABQ2DSL7_9MICC</name>
<organism evidence="3 4">
    <name type="scientific">Glutamicibacter ardleyensis</name>
    <dbReference type="NCBI Taxonomy" id="225894"/>
    <lineage>
        <taxon>Bacteria</taxon>
        <taxon>Bacillati</taxon>
        <taxon>Actinomycetota</taxon>
        <taxon>Actinomycetes</taxon>
        <taxon>Micrococcales</taxon>
        <taxon>Micrococcaceae</taxon>
        <taxon>Glutamicibacter</taxon>
    </lineage>
</organism>
<gene>
    <name evidence="3" type="ORF">GCM10007173_32890</name>
</gene>
<proteinExistence type="predicted"/>
<evidence type="ECO:0000256" key="2">
    <source>
        <dbReference type="SAM" id="MobiDB-lite"/>
    </source>
</evidence>
<evidence type="ECO:0000313" key="4">
    <source>
        <dbReference type="Proteomes" id="UP000606115"/>
    </source>
</evidence>
<accession>A0ABQ2DSL7</accession>
<keyword evidence="4" id="KW-1185">Reference proteome</keyword>
<reference evidence="4" key="1">
    <citation type="journal article" date="2019" name="Int. J. Syst. Evol. Microbiol.">
        <title>The Global Catalogue of Microorganisms (GCM) 10K type strain sequencing project: providing services to taxonomists for standard genome sequencing and annotation.</title>
        <authorList>
            <consortium name="The Broad Institute Genomics Platform"/>
            <consortium name="The Broad Institute Genome Sequencing Center for Infectious Disease"/>
            <person name="Wu L."/>
            <person name="Ma J."/>
        </authorList>
    </citation>
    <scope>NUCLEOTIDE SEQUENCE [LARGE SCALE GENOMIC DNA]</scope>
    <source>
        <strain evidence="4">CGMCC 1.3685</strain>
    </source>
</reference>
<keyword evidence="1" id="KW-0175">Coiled coil</keyword>
<protein>
    <submittedName>
        <fullName evidence="3">Uncharacterized protein</fullName>
    </submittedName>
</protein>
<dbReference type="RefSeq" id="WP_188687187.1">
    <property type="nucleotide sequence ID" value="NZ_BMKX01000010.1"/>
</dbReference>
<evidence type="ECO:0000313" key="3">
    <source>
        <dbReference type="EMBL" id="GGJ71434.1"/>
    </source>
</evidence>
<feature type="coiled-coil region" evidence="1">
    <location>
        <begin position="295"/>
        <end position="329"/>
    </location>
</feature>
<feature type="compositionally biased region" description="Basic and acidic residues" evidence="2">
    <location>
        <begin position="1"/>
        <end position="16"/>
    </location>
</feature>
<sequence>MLTPENHDPEKSEATRDSSSASSVATQASDLALMNIGDGYALLFADHTPQDVSLLGFDALGREAGQRLSDKISAVVGAGNLAALGGPSALPDVQGIVRLAPESMQLLNQTGNSLMQSSGQSLGAIVNANGTIVGQARLLPLAEGAGSMLGPMLGPAMVLLALQMQLASISRRVDENIELTRDVLRTIHEDQWTTLLGLHETSLHALNEAEAAGTVNDHIFAPLATRQADLRKYRNLFVNFVKAHIKALNGDHKNSRSYIQKQFDQIIADTHGMLMAEFAWYRAQVLRGILIGQDAKNLDANNRLLAHLVEETKREHDDAMLEITSLLTEVERQVRLLSVLPVARSLPFTSKRRNIDDAVKMTEALSTSVAALRNQIHAPRELANPKLSIFKAELPDKMREILTWALPEDSQILVLADANQEKLLSNNVYLGIAKEYFFVADQGEFNKEGSIESITPLTDIRYVRYLERSKKGPSLEIITKDENLTFTFDSWAAEGEALAATHRLANVFSSVMNLPEEEKREDSLLEITHTPPTLIKAVSA</sequence>
<evidence type="ECO:0000256" key="1">
    <source>
        <dbReference type="SAM" id="Coils"/>
    </source>
</evidence>